<protein>
    <submittedName>
        <fullName evidence="5">ABC transporter ATP-binding protein</fullName>
    </submittedName>
</protein>
<dbReference type="PROSITE" id="PS50893">
    <property type="entry name" value="ABC_TRANSPORTER_2"/>
    <property type="match status" value="1"/>
</dbReference>
<keyword evidence="3 5" id="KW-0067">ATP-binding</keyword>
<dbReference type="GO" id="GO:0005886">
    <property type="term" value="C:plasma membrane"/>
    <property type="evidence" value="ECO:0007669"/>
    <property type="project" value="TreeGrafter"/>
</dbReference>
<evidence type="ECO:0000256" key="2">
    <source>
        <dbReference type="ARBA" id="ARBA00022741"/>
    </source>
</evidence>
<dbReference type="CDD" id="cd03219">
    <property type="entry name" value="ABC_Mj1267_LivG_branched"/>
    <property type="match status" value="1"/>
</dbReference>
<dbReference type="RefSeq" id="WP_203909031.1">
    <property type="nucleotide sequence ID" value="NZ_BONY01000017.1"/>
</dbReference>
<sequence>MNELLRCQGLSRTFGAVRAVCDVDLSVSAGSRHALIGPNGAGKTTLLRLIGGSVAATSGRVWFGGADVTAWSQPRRAQAGVGQTFQHSTLFPTLSVAQNVSLALQRSRATPWWPLPRKPIWSAQADESLRALGLAEHAHRPVRSLSYGECRRLEVAVAMVRRPSLLLLDEPAAGMSAAESVLLTRTLRALPMEVTVLFVEHDLDLVFDLATRISVLHLGTVLATGTPSQIRENPMVQQAYLGSQAKEQRHVARA</sequence>
<dbReference type="EMBL" id="BONY01000017">
    <property type="protein sequence ID" value="GIH05159.1"/>
    <property type="molecule type" value="Genomic_DNA"/>
</dbReference>
<dbReference type="SUPFAM" id="SSF52540">
    <property type="entry name" value="P-loop containing nucleoside triphosphate hydrolases"/>
    <property type="match status" value="1"/>
</dbReference>
<dbReference type="Gene3D" id="3.40.50.300">
    <property type="entry name" value="P-loop containing nucleotide triphosphate hydrolases"/>
    <property type="match status" value="1"/>
</dbReference>
<dbReference type="InterPro" id="IPR003439">
    <property type="entry name" value="ABC_transporter-like_ATP-bd"/>
</dbReference>
<feature type="domain" description="ABC transporter" evidence="4">
    <location>
        <begin position="5"/>
        <end position="243"/>
    </location>
</feature>
<accession>A0A8J3Q718</accession>
<dbReference type="AlphaFoldDB" id="A0A8J3Q718"/>
<proteinExistence type="predicted"/>
<evidence type="ECO:0000259" key="4">
    <source>
        <dbReference type="PROSITE" id="PS50893"/>
    </source>
</evidence>
<dbReference type="InterPro" id="IPR051120">
    <property type="entry name" value="ABC_AA/LPS_Transport"/>
</dbReference>
<organism evidence="5 6">
    <name type="scientific">Rhizocola hellebori</name>
    <dbReference type="NCBI Taxonomy" id="1392758"/>
    <lineage>
        <taxon>Bacteria</taxon>
        <taxon>Bacillati</taxon>
        <taxon>Actinomycetota</taxon>
        <taxon>Actinomycetes</taxon>
        <taxon>Micromonosporales</taxon>
        <taxon>Micromonosporaceae</taxon>
        <taxon>Rhizocola</taxon>
    </lineage>
</organism>
<gene>
    <name evidence="5" type="ORF">Rhe02_32260</name>
</gene>
<dbReference type="InterPro" id="IPR027417">
    <property type="entry name" value="P-loop_NTPase"/>
</dbReference>
<keyword evidence="1" id="KW-0813">Transport</keyword>
<dbReference type="GO" id="GO:0016887">
    <property type="term" value="F:ATP hydrolysis activity"/>
    <property type="evidence" value="ECO:0007669"/>
    <property type="project" value="InterPro"/>
</dbReference>
<dbReference type="PANTHER" id="PTHR45772:SF2">
    <property type="entry name" value="ABC TRANSPORTER ATP-BINDING PROTEIN"/>
    <property type="match status" value="1"/>
</dbReference>
<dbReference type="PANTHER" id="PTHR45772">
    <property type="entry name" value="CONSERVED COMPONENT OF ABC TRANSPORTER FOR NATURAL AMINO ACIDS-RELATED"/>
    <property type="match status" value="1"/>
</dbReference>
<keyword evidence="6" id="KW-1185">Reference proteome</keyword>
<dbReference type="Pfam" id="PF00005">
    <property type="entry name" value="ABC_tran"/>
    <property type="match status" value="1"/>
</dbReference>
<evidence type="ECO:0000256" key="1">
    <source>
        <dbReference type="ARBA" id="ARBA00022448"/>
    </source>
</evidence>
<dbReference type="Proteomes" id="UP000612899">
    <property type="component" value="Unassembled WGS sequence"/>
</dbReference>
<dbReference type="GO" id="GO:0005524">
    <property type="term" value="F:ATP binding"/>
    <property type="evidence" value="ECO:0007669"/>
    <property type="project" value="UniProtKB-KW"/>
</dbReference>
<dbReference type="Pfam" id="PF12399">
    <property type="entry name" value="BCA_ABC_TP_C"/>
    <property type="match status" value="1"/>
</dbReference>
<evidence type="ECO:0000313" key="6">
    <source>
        <dbReference type="Proteomes" id="UP000612899"/>
    </source>
</evidence>
<evidence type="ECO:0000256" key="3">
    <source>
        <dbReference type="ARBA" id="ARBA00022840"/>
    </source>
</evidence>
<dbReference type="InterPro" id="IPR032823">
    <property type="entry name" value="BCA_ABC_TP_C"/>
</dbReference>
<dbReference type="PROSITE" id="PS00211">
    <property type="entry name" value="ABC_TRANSPORTER_1"/>
    <property type="match status" value="1"/>
</dbReference>
<evidence type="ECO:0000313" key="5">
    <source>
        <dbReference type="EMBL" id="GIH05159.1"/>
    </source>
</evidence>
<reference evidence="5" key="1">
    <citation type="submission" date="2021-01" db="EMBL/GenBank/DDBJ databases">
        <title>Whole genome shotgun sequence of Rhizocola hellebori NBRC 109834.</title>
        <authorList>
            <person name="Komaki H."/>
            <person name="Tamura T."/>
        </authorList>
    </citation>
    <scope>NUCLEOTIDE SEQUENCE</scope>
    <source>
        <strain evidence="5">NBRC 109834</strain>
    </source>
</reference>
<dbReference type="InterPro" id="IPR017871">
    <property type="entry name" value="ABC_transporter-like_CS"/>
</dbReference>
<dbReference type="InterPro" id="IPR003593">
    <property type="entry name" value="AAA+_ATPase"/>
</dbReference>
<name>A0A8J3Q718_9ACTN</name>
<dbReference type="SMART" id="SM00382">
    <property type="entry name" value="AAA"/>
    <property type="match status" value="1"/>
</dbReference>
<keyword evidence="2" id="KW-0547">Nucleotide-binding</keyword>
<comment type="caution">
    <text evidence="5">The sequence shown here is derived from an EMBL/GenBank/DDBJ whole genome shotgun (WGS) entry which is preliminary data.</text>
</comment>